<dbReference type="Gene3D" id="1.20.120.680">
    <property type="entry name" value="Formiminotetrahydrofolate cyclodeaminase monomer, up-and-down helical bundle"/>
    <property type="match status" value="1"/>
</dbReference>
<reference evidence="2" key="2">
    <citation type="submission" date="2017-11" db="EMBL/GenBank/DDBJ databases">
        <authorList>
            <person name="Das S.K."/>
        </authorList>
    </citation>
    <scope>NUCLEOTIDE SEQUENCE</scope>
    <source>
        <strain evidence="2">S4-41</strain>
    </source>
</reference>
<comment type="caution">
    <text evidence="2">The sequence shown here is derived from an EMBL/GenBank/DDBJ whole genome shotgun (WGS) entry which is preliminary data.</text>
</comment>
<dbReference type="Proteomes" id="UP001162135">
    <property type="component" value="Unassembled WGS sequence"/>
</dbReference>
<reference evidence="2" key="1">
    <citation type="journal article" date="2015" name="Antonie Van Leeuwenhoek">
        <title>Comparative 16S rRNA signatures and multilocus sequence analysis for the genus Salinicola and description of Salinicola acroporae sp. nov., isolated from coral Acropora digitifera.</title>
        <authorList>
            <person name="Lepcha R.T."/>
            <person name="Poddar A."/>
            <person name="Schumann P."/>
            <person name="Das S.K."/>
        </authorList>
    </citation>
    <scope>NUCLEOTIDE SEQUENCE</scope>
    <source>
        <strain evidence="2">S4-41</strain>
    </source>
</reference>
<proteinExistence type="predicted"/>
<dbReference type="Pfam" id="PF04961">
    <property type="entry name" value="FTCD_C"/>
    <property type="match status" value="1"/>
</dbReference>
<feature type="domain" description="Cyclodeaminase/cyclohydrolase" evidence="1">
    <location>
        <begin position="60"/>
        <end position="232"/>
    </location>
</feature>
<organism evidence="2 3">
    <name type="scientific">Salinicola acroporae</name>
    <dbReference type="NCBI Taxonomy" id="1541440"/>
    <lineage>
        <taxon>Bacteria</taxon>
        <taxon>Pseudomonadati</taxon>
        <taxon>Pseudomonadota</taxon>
        <taxon>Gammaproteobacteria</taxon>
        <taxon>Oceanospirillales</taxon>
        <taxon>Halomonadaceae</taxon>
        <taxon>Salinicola</taxon>
    </lineage>
</organism>
<name>A0ABT6I293_9GAMM</name>
<accession>A0ABT6I293</accession>
<dbReference type="InterPro" id="IPR007044">
    <property type="entry name" value="Cyclodeamin/CycHdrlase"/>
</dbReference>
<evidence type="ECO:0000313" key="3">
    <source>
        <dbReference type="Proteomes" id="UP001162135"/>
    </source>
</evidence>
<protein>
    <recommendedName>
        <fullName evidence="1">Cyclodeaminase/cyclohydrolase domain-containing protein</fullName>
    </recommendedName>
</protein>
<evidence type="ECO:0000313" key="2">
    <source>
        <dbReference type="EMBL" id="MDH4571793.1"/>
    </source>
</evidence>
<evidence type="ECO:0000259" key="1">
    <source>
        <dbReference type="Pfam" id="PF04961"/>
    </source>
</evidence>
<dbReference type="InterPro" id="IPR036178">
    <property type="entry name" value="Formintransfe-cycloase-like_sf"/>
</dbReference>
<dbReference type="EMBL" id="PGFS01000001">
    <property type="protein sequence ID" value="MDH4571793.1"/>
    <property type="molecule type" value="Genomic_DNA"/>
</dbReference>
<sequence>MVLSSRFPLTTSPGHPPSARIAPWIATLSMAASMLRQRSSPGVSMSTSSSLWHASLADFQHAVETRSTPGCGTAAALNGCLGLALILKGLRLHRGESSEPDRHRRRLIAEGDALQQALAEAVDDDAAAFDDYLQAQRRSNDDAAESDPCDSALDEAREASIRIPLAAAERCREGLVLALEALPLTSSAMRSDTLAGATMLGAALEALVIGAEANLEALPVPATRQAMKARCEALRGEAEELRRRLGSDG</sequence>
<gene>
    <name evidence="2" type="ORF">CUR86_04485</name>
</gene>
<dbReference type="SUPFAM" id="SSF101262">
    <property type="entry name" value="Methenyltetrahydrofolate cyclohydrolase-like"/>
    <property type="match status" value="1"/>
</dbReference>
<keyword evidence="3" id="KW-1185">Reference proteome</keyword>